<sequence length="352" mass="40625">MNPKYIPLRLANKVRSIRYNTYGRLRTVQPELHMPPALIDASLGTKNAGDEIIMYFANKQLTRLWPNYGFYRIPKHGFTCTIDEEQQNALKILCGTNALSAYSDIYCSFALPADPKFYYRSVLLLAVGISNIKYVSTFNRPTQQFLRTILTPKWVHSVRDSNTARQLQKAGIANVVNTSCVTMWDLTPEFCKTIPTSKKRDVLTTITDYEFDSQQDQYMLTTLCSEYENVYLWIQGSEDLKKVQTLHLPPNIQFIHGGFQGLQQFVSTHHEIDYFGTRLHCGIYCLNNGIRSMIVEVDNRARDIAVDTNLPTVQRAQLRDCMVSLIREDRETNIVLPVENIERWKNQFKSNQ</sequence>
<proteinExistence type="predicted"/>
<comment type="caution">
    <text evidence="2">The sequence shown here is derived from an EMBL/GenBank/DDBJ whole genome shotgun (WGS) entry which is preliminary data.</text>
</comment>
<organism evidence="2 3">
    <name type="scientific">Galliscardovia ingluviei</name>
    <dbReference type="NCBI Taxonomy" id="1769422"/>
    <lineage>
        <taxon>Bacteria</taxon>
        <taxon>Bacillati</taxon>
        <taxon>Actinomycetota</taxon>
        <taxon>Actinomycetes</taxon>
        <taxon>Bifidobacteriales</taxon>
        <taxon>Bifidobacteriaceae</taxon>
        <taxon>Galliscardovia</taxon>
    </lineage>
</organism>
<dbReference type="Pfam" id="PF04230">
    <property type="entry name" value="PS_pyruv_trans"/>
    <property type="match status" value="1"/>
</dbReference>
<dbReference type="InterPro" id="IPR007345">
    <property type="entry name" value="Polysacch_pyruvyl_Trfase"/>
</dbReference>
<gene>
    <name evidence="2" type="ORF">GCM10007377_11040</name>
</gene>
<evidence type="ECO:0000313" key="2">
    <source>
        <dbReference type="EMBL" id="GGI14459.1"/>
    </source>
</evidence>
<evidence type="ECO:0000313" key="3">
    <source>
        <dbReference type="Proteomes" id="UP000619536"/>
    </source>
</evidence>
<dbReference type="Proteomes" id="UP000619536">
    <property type="component" value="Unassembled WGS sequence"/>
</dbReference>
<name>A0A8J3AIM7_9BIFI</name>
<reference evidence="2" key="1">
    <citation type="journal article" date="2014" name="Int. J. Syst. Evol. Microbiol.">
        <title>Complete genome sequence of Corynebacterium casei LMG S-19264T (=DSM 44701T), isolated from a smear-ripened cheese.</title>
        <authorList>
            <consortium name="US DOE Joint Genome Institute (JGI-PGF)"/>
            <person name="Walter F."/>
            <person name="Albersmeier A."/>
            <person name="Kalinowski J."/>
            <person name="Ruckert C."/>
        </authorList>
    </citation>
    <scope>NUCLEOTIDE SEQUENCE</scope>
    <source>
        <strain evidence="2">CCM 8606</strain>
    </source>
</reference>
<evidence type="ECO:0000259" key="1">
    <source>
        <dbReference type="Pfam" id="PF04230"/>
    </source>
</evidence>
<keyword evidence="3" id="KW-1185">Reference proteome</keyword>
<dbReference type="AlphaFoldDB" id="A0A8J3AIM7"/>
<protein>
    <recommendedName>
        <fullName evidence="1">Polysaccharide pyruvyl transferase domain-containing protein</fullName>
    </recommendedName>
</protein>
<accession>A0A8J3AIM7</accession>
<dbReference type="RefSeq" id="WP_188355250.1">
    <property type="nucleotide sequence ID" value="NZ_BMDH01000002.1"/>
</dbReference>
<dbReference type="EMBL" id="BMDH01000002">
    <property type="protein sequence ID" value="GGI14459.1"/>
    <property type="molecule type" value="Genomic_DNA"/>
</dbReference>
<feature type="domain" description="Polysaccharide pyruvyl transferase" evidence="1">
    <location>
        <begin position="47"/>
        <end position="299"/>
    </location>
</feature>
<reference evidence="2" key="2">
    <citation type="submission" date="2020-09" db="EMBL/GenBank/DDBJ databases">
        <authorList>
            <person name="Sun Q."/>
            <person name="Sedlacek I."/>
        </authorList>
    </citation>
    <scope>NUCLEOTIDE SEQUENCE</scope>
    <source>
        <strain evidence="2">CCM 8606</strain>
    </source>
</reference>